<accession>A0A0E9WQ38</accession>
<evidence type="ECO:0000313" key="1">
    <source>
        <dbReference type="EMBL" id="JAH91578.1"/>
    </source>
</evidence>
<reference evidence="1" key="2">
    <citation type="journal article" date="2015" name="Fish Shellfish Immunol.">
        <title>Early steps in the European eel (Anguilla anguilla)-Vibrio vulnificus interaction in the gills: Role of the RtxA13 toxin.</title>
        <authorList>
            <person name="Callol A."/>
            <person name="Pajuelo D."/>
            <person name="Ebbesson L."/>
            <person name="Teles M."/>
            <person name="MacKenzie S."/>
            <person name="Amaro C."/>
        </authorList>
    </citation>
    <scope>NUCLEOTIDE SEQUENCE</scope>
</reference>
<reference evidence="1" key="1">
    <citation type="submission" date="2014-11" db="EMBL/GenBank/DDBJ databases">
        <authorList>
            <person name="Amaro Gonzalez C."/>
        </authorList>
    </citation>
    <scope>NUCLEOTIDE SEQUENCE</scope>
</reference>
<sequence>MICVSEEKSLFTDCILLLESLKLYCTVLHSKMSSVNSTPAESTLAVVYSNSVRVYLTLNILLCG</sequence>
<protein>
    <submittedName>
        <fullName evidence="1">Uncharacterized protein</fullName>
    </submittedName>
</protein>
<organism evidence="1">
    <name type="scientific">Anguilla anguilla</name>
    <name type="common">European freshwater eel</name>
    <name type="synonym">Muraena anguilla</name>
    <dbReference type="NCBI Taxonomy" id="7936"/>
    <lineage>
        <taxon>Eukaryota</taxon>
        <taxon>Metazoa</taxon>
        <taxon>Chordata</taxon>
        <taxon>Craniata</taxon>
        <taxon>Vertebrata</taxon>
        <taxon>Euteleostomi</taxon>
        <taxon>Actinopterygii</taxon>
        <taxon>Neopterygii</taxon>
        <taxon>Teleostei</taxon>
        <taxon>Anguilliformes</taxon>
        <taxon>Anguillidae</taxon>
        <taxon>Anguilla</taxon>
    </lineage>
</organism>
<dbReference type="AlphaFoldDB" id="A0A0E9WQ38"/>
<proteinExistence type="predicted"/>
<dbReference type="EMBL" id="GBXM01016999">
    <property type="protein sequence ID" value="JAH91578.1"/>
    <property type="molecule type" value="Transcribed_RNA"/>
</dbReference>
<name>A0A0E9WQ38_ANGAN</name>